<accession>A0AAV7IZ52</accession>
<dbReference type="AlphaFoldDB" id="A0AAV7IZ52"/>
<proteinExistence type="predicted"/>
<sequence>MAHYQSTCDKLKDSTPTQKFIDLVSNLILVMSSSIPRDALYVKDDCRQRQIRLVIKTKNNQKLRNCRFLWKNITRLSFGSTIMEIGTMTKLSASSFSLIRPPSGCNVSGKDLLRNLIEAKHVLTASDTQGKDSWLESIDEMLESPRPLDESSSTDIDHDYNQAVTSDVVQSYIAGYIVRKLRKTIKCEICLEAIETHAKVGKQLQRNDVINKMDLYGGLRFSSNQLFDPTKQLKNCVLRAVSKNLTDVETINGITMELRKEIVFKIECFQHENWEP</sequence>
<evidence type="ECO:0000313" key="2">
    <source>
        <dbReference type="Proteomes" id="UP000826195"/>
    </source>
</evidence>
<name>A0AAV7IZ52_COTGL</name>
<keyword evidence="2" id="KW-1185">Reference proteome</keyword>
<gene>
    <name evidence="1" type="ORF">KQX54_012980</name>
</gene>
<dbReference type="Proteomes" id="UP000826195">
    <property type="component" value="Unassembled WGS sequence"/>
</dbReference>
<comment type="caution">
    <text evidence="1">The sequence shown here is derived from an EMBL/GenBank/DDBJ whole genome shotgun (WGS) entry which is preliminary data.</text>
</comment>
<protein>
    <submittedName>
        <fullName evidence="1">Uncharacterized protein</fullName>
    </submittedName>
</protein>
<dbReference type="EMBL" id="JAHXZJ010000374">
    <property type="protein sequence ID" value="KAH0561100.1"/>
    <property type="molecule type" value="Genomic_DNA"/>
</dbReference>
<reference evidence="1 2" key="1">
    <citation type="journal article" date="2021" name="J. Hered.">
        <title>A chromosome-level genome assembly of the parasitoid wasp, Cotesia glomerata (Hymenoptera: Braconidae).</title>
        <authorList>
            <person name="Pinto B.J."/>
            <person name="Weis J.J."/>
            <person name="Gamble T."/>
            <person name="Ode P.J."/>
            <person name="Paul R."/>
            <person name="Zaspel J.M."/>
        </authorList>
    </citation>
    <scope>NUCLEOTIDE SEQUENCE [LARGE SCALE GENOMIC DNA]</scope>
    <source>
        <strain evidence="1">CgM1</strain>
    </source>
</reference>
<organism evidence="1 2">
    <name type="scientific">Cotesia glomerata</name>
    <name type="common">Lepidopteran parasitic wasp</name>
    <name type="synonym">Apanteles glomeratus</name>
    <dbReference type="NCBI Taxonomy" id="32391"/>
    <lineage>
        <taxon>Eukaryota</taxon>
        <taxon>Metazoa</taxon>
        <taxon>Ecdysozoa</taxon>
        <taxon>Arthropoda</taxon>
        <taxon>Hexapoda</taxon>
        <taxon>Insecta</taxon>
        <taxon>Pterygota</taxon>
        <taxon>Neoptera</taxon>
        <taxon>Endopterygota</taxon>
        <taxon>Hymenoptera</taxon>
        <taxon>Apocrita</taxon>
        <taxon>Ichneumonoidea</taxon>
        <taxon>Braconidae</taxon>
        <taxon>Microgastrinae</taxon>
        <taxon>Cotesia</taxon>
    </lineage>
</organism>
<evidence type="ECO:0000313" key="1">
    <source>
        <dbReference type="EMBL" id="KAH0561100.1"/>
    </source>
</evidence>